<dbReference type="InterPro" id="IPR014036">
    <property type="entry name" value="DeoR-like_C"/>
</dbReference>
<dbReference type="eggNOG" id="COG1349">
    <property type="taxonomic scope" value="Bacteria"/>
</dbReference>
<dbReference type="Gene3D" id="1.10.10.10">
    <property type="entry name" value="Winged helix-like DNA-binding domain superfamily/Winged helix DNA-binding domain"/>
    <property type="match status" value="1"/>
</dbReference>
<keyword evidence="1" id="KW-0805">Transcription regulation</keyword>
<keyword evidence="6" id="KW-1185">Reference proteome</keyword>
<dbReference type="OrthoDB" id="9797223at2"/>
<dbReference type="Proteomes" id="UP000019364">
    <property type="component" value="Unassembled WGS sequence"/>
</dbReference>
<sequence length="268" mass="29506">MREQNGSKEERHQQILDHLMQYDSISLQEILQRFGCSEATARRDLEALEKSGRLIRTLGGGAKYSGTASGREIPFHEKQNKLYPEKESIAAKAASLVEEGDVIGLTGGTTTYLIARALKNHRNITVVTNAVNIAMELSANEDIQVVLTGGMLRSKNFELCGPLAERTLEAINIHTMFMGIDGFSADQGASTYSELEANTAMLMMKRSARTIAVFDHTKAGRNSLFQIAPVQSLYGIITDQELGPELRKQLEDAQLNMYVGSGSLHSRE</sequence>
<dbReference type="RefSeq" id="WP_036645263.1">
    <property type="nucleotide sequence ID" value="NZ_BAVZ01000001.1"/>
</dbReference>
<reference evidence="5 6" key="1">
    <citation type="journal article" date="2014" name="Genome Announc.">
        <title>Draft Genome Sequence of Paenibacillus pini JCM 16418T, Isolated from the Rhizosphere of Pine Tree.</title>
        <authorList>
            <person name="Yuki M."/>
            <person name="Oshima K."/>
            <person name="Suda W."/>
            <person name="Oshida Y."/>
            <person name="Kitamura K."/>
            <person name="Iida Y."/>
            <person name="Hattori M."/>
            <person name="Ohkuma M."/>
        </authorList>
    </citation>
    <scope>NUCLEOTIDE SEQUENCE [LARGE SCALE GENOMIC DNA]</scope>
    <source>
        <strain evidence="5 6">JCM 16418</strain>
    </source>
</reference>
<dbReference type="Pfam" id="PF00455">
    <property type="entry name" value="DeoRC"/>
    <property type="match status" value="1"/>
</dbReference>
<dbReference type="AlphaFoldDB" id="W7YNP2"/>
<dbReference type="SMART" id="SM01134">
    <property type="entry name" value="DeoRC"/>
    <property type="match status" value="1"/>
</dbReference>
<dbReference type="SUPFAM" id="SSF46785">
    <property type="entry name" value="Winged helix' DNA-binding domain"/>
    <property type="match status" value="1"/>
</dbReference>
<dbReference type="InterPro" id="IPR050313">
    <property type="entry name" value="Carb_Metab_HTH_regulators"/>
</dbReference>
<dbReference type="SMART" id="SM00420">
    <property type="entry name" value="HTH_DEOR"/>
    <property type="match status" value="1"/>
</dbReference>
<dbReference type="InterPro" id="IPR036388">
    <property type="entry name" value="WH-like_DNA-bd_sf"/>
</dbReference>
<protein>
    <recommendedName>
        <fullName evidence="4">HTH deoR-type domain-containing protein</fullName>
    </recommendedName>
</protein>
<evidence type="ECO:0000259" key="4">
    <source>
        <dbReference type="PROSITE" id="PS51000"/>
    </source>
</evidence>
<dbReference type="SUPFAM" id="SSF100950">
    <property type="entry name" value="NagB/RpiA/CoA transferase-like"/>
    <property type="match status" value="1"/>
</dbReference>
<evidence type="ECO:0000313" key="6">
    <source>
        <dbReference type="Proteomes" id="UP000019364"/>
    </source>
</evidence>
<evidence type="ECO:0000256" key="2">
    <source>
        <dbReference type="ARBA" id="ARBA00023125"/>
    </source>
</evidence>
<keyword evidence="3" id="KW-0804">Transcription</keyword>
<evidence type="ECO:0000313" key="5">
    <source>
        <dbReference type="EMBL" id="GAF06266.1"/>
    </source>
</evidence>
<feature type="domain" description="HTH deoR-type" evidence="4">
    <location>
        <begin position="8"/>
        <end position="63"/>
    </location>
</feature>
<dbReference type="GO" id="GO:0003677">
    <property type="term" value="F:DNA binding"/>
    <property type="evidence" value="ECO:0007669"/>
    <property type="project" value="UniProtKB-KW"/>
</dbReference>
<gene>
    <name evidence="5" type="ORF">JCM16418_216</name>
</gene>
<dbReference type="STRING" id="1236976.JCM16418_216"/>
<comment type="caution">
    <text evidence="5">The sequence shown here is derived from an EMBL/GenBank/DDBJ whole genome shotgun (WGS) entry which is preliminary data.</text>
</comment>
<dbReference type="InterPro" id="IPR037171">
    <property type="entry name" value="NagB/RpiA_transferase-like"/>
</dbReference>
<dbReference type="PROSITE" id="PS00894">
    <property type="entry name" value="HTH_DEOR_1"/>
    <property type="match status" value="1"/>
</dbReference>
<dbReference type="Gene3D" id="3.40.50.1360">
    <property type="match status" value="1"/>
</dbReference>
<dbReference type="InterPro" id="IPR036390">
    <property type="entry name" value="WH_DNA-bd_sf"/>
</dbReference>
<keyword evidence="2" id="KW-0238">DNA-binding</keyword>
<dbReference type="InterPro" id="IPR001034">
    <property type="entry name" value="DeoR_HTH"/>
</dbReference>
<dbReference type="EMBL" id="BAVZ01000001">
    <property type="protein sequence ID" value="GAF06266.1"/>
    <property type="molecule type" value="Genomic_DNA"/>
</dbReference>
<evidence type="ECO:0000256" key="1">
    <source>
        <dbReference type="ARBA" id="ARBA00023015"/>
    </source>
</evidence>
<evidence type="ECO:0000256" key="3">
    <source>
        <dbReference type="ARBA" id="ARBA00023163"/>
    </source>
</evidence>
<dbReference type="PANTHER" id="PTHR30363:SF44">
    <property type="entry name" value="AGA OPERON TRANSCRIPTIONAL REPRESSOR-RELATED"/>
    <property type="match status" value="1"/>
</dbReference>
<proteinExistence type="predicted"/>
<dbReference type="Pfam" id="PF08220">
    <property type="entry name" value="HTH_DeoR"/>
    <property type="match status" value="1"/>
</dbReference>
<dbReference type="GO" id="GO:0003700">
    <property type="term" value="F:DNA-binding transcription factor activity"/>
    <property type="evidence" value="ECO:0007669"/>
    <property type="project" value="InterPro"/>
</dbReference>
<dbReference type="PANTHER" id="PTHR30363">
    <property type="entry name" value="HTH-TYPE TRANSCRIPTIONAL REGULATOR SRLR-RELATED"/>
    <property type="match status" value="1"/>
</dbReference>
<dbReference type="InterPro" id="IPR018356">
    <property type="entry name" value="Tscrpt_reg_HTH_DeoR_CS"/>
</dbReference>
<accession>W7YNP2</accession>
<dbReference type="PROSITE" id="PS51000">
    <property type="entry name" value="HTH_DEOR_2"/>
    <property type="match status" value="1"/>
</dbReference>
<name>W7YNP2_9BACL</name>
<organism evidence="5 6">
    <name type="scientific">Paenibacillus pini JCM 16418</name>
    <dbReference type="NCBI Taxonomy" id="1236976"/>
    <lineage>
        <taxon>Bacteria</taxon>
        <taxon>Bacillati</taxon>
        <taxon>Bacillota</taxon>
        <taxon>Bacilli</taxon>
        <taxon>Bacillales</taxon>
        <taxon>Paenibacillaceae</taxon>
        <taxon>Paenibacillus</taxon>
    </lineage>
</organism>